<evidence type="ECO:0000259" key="2">
    <source>
        <dbReference type="Pfam" id="PF05763"/>
    </source>
</evidence>
<dbReference type="AlphaFoldDB" id="A0A101EM12"/>
<feature type="transmembrane region" description="Helical" evidence="1">
    <location>
        <begin position="6"/>
        <end position="26"/>
    </location>
</feature>
<dbReference type="PANTHER" id="PTHR33531:SF7">
    <property type="entry name" value="HYPOTHETICAL MEMBRANE PROTEIN, CONSERVED"/>
    <property type="match status" value="1"/>
</dbReference>
<dbReference type="GeneID" id="8096190"/>
<evidence type="ECO:0000256" key="1">
    <source>
        <dbReference type="SAM" id="Phobius"/>
    </source>
</evidence>
<feature type="transmembrane region" description="Helical" evidence="1">
    <location>
        <begin position="126"/>
        <end position="147"/>
    </location>
</feature>
<dbReference type="RefSeq" id="WP_015849465.1">
    <property type="nucleotide sequence ID" value="NZ_LGFD01000025.1"/>
</dbReference>
<reference evidence="4" key="1">
    <citation type="journal article" date="2015" name="MBio">
        <title>Genome-Resolved Metagenomic Analysis Reveals Roles for Candidate Phyla and Other Microbial Community Members in Biogeochemical Transformations in Oil Reservoirs.</title>
        <authorList>
            <person name="Hu P."/>
            <person name="Tom L."/>
            <person name="Singh A."/>
            <person name="Thomas B.C."/>
            <person name="Baker B.J."/>
            <person name="Piceno Y.M."/>
            <person name="Andersen G.L."/>
            <person name="Banfield J.F."/>
        </authorList>
    </citation>
    <scope>NUCLEOTIDE SEQUENCE [LARGE SCALE GENOMIC DNA]</scope>
</reference>
<comment type="caution">
    <text evidence="3">The sequence shown here is derived from an EMBL/GenBank/DDBJ whole genome shotgun (WGS) entry which is preliminary data.</text>
</comment>
<gene>
    <name evidence="3" type="ORF">XD54_1322</name>
</gene>
<dbReference type="PATRIC" id="fig|172049.5.peg.158"/>
<dbReference type="Proteomes" id="UP000053911">
    <property type="component" value="Unassembled WGS sequence"/>
</dbReference>
<evidence type="ECO:0000313" key="3">
    <source>
        <dbReference type="EMBL" id="KUK17385.1"/>
    </source>
</evidence>
<protein>
    <recommendedName>
        <fullName evidence="2">DUF835 domain-containing protein</fullName>
    </recommendedName>
</protein>
<feature type="transmembrane region" description="Helical" evidence="1">
    <location>
        <begin position="191"/>
        <end position="213"/>
    </location>
</feature>
<feature type="transmembrane region" description="Helical" evidence="1">
    <location>
        <begin position="61"/>
        <end position="79"/>
    </location>
</feature>
<dbReference type="PANTHER" id="PTHR33531">
    <property type="entry name" value="RUBRERYTHRIN SUBFAMILY"/>
    <property type="match status" value="1"/>
</dbReference>
<feature type="transmembrane region" description="Helical" evidence="1">
    <location>
        <begin position="91"/>
        <end position="114"/>
    </location>
</feature>
<feature type="transmembrane region" description="Helical" evidence="1">
    <location>
        <begin position="38"/>
        <end position="55"/>
    </location>
</feature>
<dbReference type="Pfam" id="PF05763">
    <property type="entry name" value="DUF835"/>
    <property type="match status" value="1"/>
</dbReference>
<dbReference type="InterPro" id="IPR008553">
    <property type="entry name" value="DUF835"/>
</dbReference>
<dbReference type="EMBL" id="LGFD01000025">
    <property type="protein sequence ID" value="KUK17385.1"/>
    <property type="molecule type" value="Genomic_DNA"/>
</dbReference>
<proteinExistence type="predicted"/>
<feature type="domain" description="DUF835" evidence="2">
    <location>
        <begin position="241"/>
        <end position="369"/>
    </location>
</feature>
<sequence>MIDYSMFSTIQGMIVIIADLLAFALILRVYQKTKRRSAMFISLAWFFDFLTVISYTGLNPYAVGFFLSMVSMLMFYGVLELCKEEDRAVALLKIFPIPLMAPLLALYFIGLGILAKIGMINITSGFIIMAGTHATAGVFFLLAGFSIKSIEEIYSRKARYLFVGLVLFGLHLFPIPIIYGLPSRVQEVYPIIGYATSAVLIVFLTALTIKLMYSDEFSRLKTLEIPQIRIEPGVLIVDKKRYAILKEKLKDIPVLAFVRDLKEASDVWERYFITTITKEGKDNFISPTNLERITELSYRYLRMMEEKGSRGVIVLDCVEYLLMYNDFSSVMKFLNKIKDFVMHYKGTLIIVVEKEAFEDQQWALLMRLLEKAQ</sequence>
<evidence type="ECO:0000313" key="4">
    <source>
        <dbReference type="Proteomes" id="UP000053911"/>
    </source>
</evidence>
<keyword evidence="1" id="KW-0472">Membrane</keyword>
<keyword evidence="1" id="KW-0812">Transmembrane</keyword>
<feature type="transmembrane region" description="Helical" evidence="1">
    <location>
        <begin position="159"/>
        <end position="179"/>
    </location>
</feature>
<name>A0A101EM12_9EURY</name>
<keyword evidence="1" id="KW-1133">Transmembrane helix</keyword>
<accession>A0A101EM12</accession>
<organism evidence="3 4">
    <name type="scientific">Thermococcus sibiricus</name>
    <dbReference type="NCBI Taxonomy" id="172049"/>
    <lineage>
        <taxon>Archaea</taxon>
        <taxon>Methanobacteriati</taxon>
        <taxon>Methanobacteriota</taxon>
        <taxon>Thermococci</taxon>
        <taxon>Thermococcales</taxon>
        <taxon>Thermococcaceae</taxon>
        <taxon>Thermococcus</taxon>
    </lineage>
</organism>
<dbReference type="OMA" id="AFEDQQW"/>